<sequence length="300" mass="34421">MASISLILDVFQRHRNGFQPGSWFVYPLTSETYAEVLYRLRSDPDLGQYVECKLRYDYDPFRSLLTIRRLTPFHEIFCASVVGEISRQLDIIRNSNCYEAGFAKEIWPFASSRVRLPETTDDGNVEYITRDPDASFGHYKAHFPGVIIEICYSHKRRNIRDLADDYILCTDGSIKAVACLDIEYGDSKQATISIWRPAYRVRNGVEVFEASPEVNEEIFRTNDGLPSETDLLQLNLPDFGTTDLTNNYTDLCRHHIIISSQKLCGFLSDAELRQKTEERHIGSADRIRPGVQKRRGNSGF</sequence>
<organism evidence="1 2">
    <name type="scientific">Aspergillus coremiiformis</name>
    <dbReference type="NCBI Taxonomy" id="138285"/>
    <lineage>
        <taxon>Eukaryota</taxon>
        <taxon>Fungi</taxon>
        <taxon>Dikarya</taxon>
        <taxon>Ascomycota</taxon>
        <taxon>Pezizomycotina</taxon>
        <taxon>Eurotiomycetes</taxon>
        <taxon>Eurotiomycetidae</taxon>
        <taxon>Eurotiales</taxon>
        <taxon>Aspergillaceae</taxon>
        <taxon>Aspergillus</taxon>
        <taxon>Aspergillus subgen. Circumdati</taxon>
    </lineage>
</organism>
<keyword evidence="2" id="KW-1185">Reference proteome</keyword>
<evidence type="ECO:0000313" key="2">
    <source>
        <dbReference type="Proteomes" id="UP000327118"/>
    </source>
</evidence>
<reference evidence="2" key="1">
    <citation type="submission" date="2019-04" db="EMBL/GenBank/DDBJ databases">
        <title>Friends and foes A comparative genomics studyof 23 Aspergillus species from section Flavi.</title>
        <authorList>
            <consortium name="DOE Joint Genome Institute"/>
            <person name="Kjaerbolling I."/>
            <person name="Vesth T."/>
            <person name="Frisvad J.C."/>
            <person name="Nybo J.L."/>
            <person name="Theobald S."/>
            <person name="Kildgaard S."/>
            <person name="Isbrandt T."/>
            <person name="Kuo A."/>
            <person name="Sato A."/>
            <person name="Lyhne E.K."/>
            <person name="Kogle M.E."/>
            <person name="Wiebenga A."/>
            <person name="Kun R.S."/>
            <person name="Lubbers R.J."/>
            <person name="Makela M.R."/>
            <person name="Barry K."/>
            <person name="Chovatia M."/>
            <person name="Clum A."/>
            <person name="Daum C."/>
            <person name="Haridas S."/>
            <person name="He G."/>
            <person name="LaButti K."/>
            <person name="Lipzen A."/>
            <person name="Mondo S."/>
            <person name="Riley R."/>
            <person name="Salamov A."/>
            <person name="Simmons B.A."/>
            <person name="Magnuson J.K."/>
            <person name="Henrissat B."/>
            <person name="Mortensen U.H."/>
            <person name="Larsen T.O."/>
            <person name="Devries R.P."/>
            <person name="Grigoriev I.V."/>
            <person name="Machida M."/>
            <person name="Baker S.E."/>
            <person name="Andersen M.R."/>
        </authorList>
    </citation>
    <scope>NUCLEOTIDE SEQUENCE [LARGE SCALE GENOMIC DNA]</scope>
    <source>
        <strain evidence="2">CBS 553.77</strain>
    </source>
</reference>
<protein>
    <submittedName>
        <fullName evidence="1">Uncharacterized protein</fullName>
    </submittedName>
</protein>
<evidence type="ECO:0000313" key="1">
    <source>
        <dbReference type="EMBL" id="KAE8350060.1"/>
    </source>
</evidence>
<name>A0A5N6Z225_9EURO</name>
<dbReference type="OrthoDB" id="3485856at2759"/>
<dbReference type="EMBL" id="ML739251">
    <property type="protein sequence ID" value="KAE8350060.1"/>
    <property type="molecule type" value="Genomic_DNA"/>
</dbReference>
<gene>
    <name evidence="1" type="ORF">BDV28DRAFT_151306</name>
</gene>
<proteinExistence type="predicted"/>
<dbReference type="Proteomes" id="UP000327118">
    <property type="component" value="Unassembled WGS sequence"/>
</dbReference>
<dbReference type="AlphaFoldDB" id="A0A5N6Z225"/>
<accession>A0A5N6Z225</accession>